<dbReference type="Gene3D" id="3.40.190.10">
    <property type="entry name" value="Periplasmic binding protein-like II"/>
    <property type="match status" value="2"/>
</dbReference>
<keyword evidence="4" id="KW-1185">Reference proteome</keyword>
<evidence type="ECO:0000313" key="3">
    <source>
        <dbReference type="EMBL" id="SHK03775.1"/>
    </source>
</evidence>
<evidence type="ECO:0000313" key="4">
    <source>
        <dbReference type="Proteomes" id="UP000184080"/>
    </source>
</evidence>
<dbReference type="Proteomes" id="UP000184080">
    <property type="component" value="Unassembled WGS sequence"/>
</dbReference>
<dbReference type="STRING" id="1121298.SAMN05444401_0442"/>
<dbReference type="PROSITE" id="PS51257">
    <property type="entry name" value="PROKAR_LIPOPROTEIN"/>
    <property type="match status" value="1"/>
</dbReference>
<feature type="chain" id="PRO_5039385579" evidence="2">
    <location>
        <begin position="22"/>
        <end position="521"/>
    </location>
</feature>
<feature type="signal peptide" evidence="2">
    <location>
        <begin position="1"/>
        <end position="21"/>
    </location>
</feature>
<dbReference type="EMBL" id="FQZO01000014">
    <property type="protein sequence ID" value="SHK03775.1"/>
    <property type="molecule type" value="Genomic_DNA"/>
</dbReference>
<dbReference type="PANTHER" id="PTHR43649:SF33">
    <property type="entry name" value="POLYGALACTURONAN_RHAMNOGALACTURONAN-BINDING PROTEIN YTCQ"/>
    <property type="match status" value="1"/>
</dbReference>
<dbReference type="AlphaFoldDB" id="A0A1M6P782"/>
<evidence type="ECO:0000256" key="1">
    <source>
        <dbReference type="ARBA" id="ARBA00022729"/>
    </source>
</evidence>
<keyword evidence="1 2" id="KW-0732">Signal</keyword>
<reference evidence="3 4" key="1">
    <citation type="submission" date="2016-11" db="EMBL/GenBank/DDBJ databases">
        <authorList>
            <person name="Jaros S."/>
            <person name="Januszkiewicz K."/>
            <person name="Wedrychowicz H."/>
        </authorList>
    </citation>
    <scope>NUCLEOTIDE SEQUENCE [LARGE SCALE GENOMIC DNA]</scope>
    <source>
        <strain evidence="3 4">DSM 21864</strain>
    </source>
</reference>
<organism evidence="3 4">
    <name type="scientific">Clostridium amylolyticum</name>
    <dbReference type="NCBI Taxonomy" id="1121298"/>
    <lineage>
        <taxon>Bacteria</taxon>
        <taxon>Bacillati</taxon>
        <taxon>Bacillota</taxon>
        <taxon>Clostridia</taxon>
        <taxon>Eubacteriales</taxon>
        <taxon>Clostridiaceae</taxon>
        <taxon>Clostridium</taxon>
    </lineage>
</organism>
<gene>
    <name evidence="3" type="ORF">SAMN05444401_0442</name>
</gene>
<evidence type="ECO:0000256" key="2">
    <source>
        <dbReference type="SAM" id="SignalP"/>
    </source>
</evidence>
<dbReference type="SUPFAM" id="SSF53850">
    <property type="entry name" value="Periplasmic binding protein-like II"/>
    <property type="match status" value="1"/>
</dbReference>
<name>A0A1M6P782_9CLOT</name>
<protein>
    <submittedName>
        <fullName evidence="3">Putative aldouronate transport system substrate-binding protein</fullName>
    </submittedName>
</protein>
<accession>A0A1M6P782</accession>
<dbReference type="RefSeq" id="WP_073012678.1">
    <property type="nucleotide sequence ID" value="NZ_FQZO01000014.1"/>
</dbReference>
<dbReference type="InterPro" id="IPR050490">
    <property type="entry name" value="Bact_solute-bd_prot1"/>
</dbReference>
<dbReference type="OrthoDB" id="2650856at2"/>
<dbReference type="PANTHER" id="PTHR43649">
    <property type="entry name" value="ARABINOSE-BINDING PROTEIN-RELATED"/>
    <property type="match status" value="1"/>
</dbReference>
<proteinExistence type="predicted"/>
<sequence>MKSKKILSLLLVASISVSIFAGCSKGNTSKEDNSTPKISMTLMAGPKKPDTWLQKEVSKKLGADLDFIMLPGWEEKNTKTNLLMQDNDKRPDVLWFNGMANEYKQWVEAGLLVDVLPLLKNTKDKNMLKKFTPEILFPYYDNGKIYKLPTDINGNGSTMSTFVRKDWLDKLGLKEPKTLEEFINVARAFTKNDPDGNGKADTFGFGGQNSGGMDWRAFAPVFYAYGYAPEFFGKYTDGTMKLGGTTPEMKEALQVLRDMYKEGLIEPTTFTGNDFGQLISKSKVGMFYSWQGYADDEDATTKALKANVPNANLLPIEAIKGPKGLSGEYPEPAGSWCYISVTNKAKNPQKVVDVLDKMMTPEIGLLNEYGEEGKHYTMENGQPKRTISEEEKNNLGLGSLGWIWFGKPFLEKTEKMKKLGEDRAKAANETRERIHHFSLSARDNMPTYMKHATEIDDLMNEVFVGVITGQKPMSEYDKFVETYYNKFEGKQIEKEATDLAAKEKTAFEDFKKVYDKELKVN</sequence>